<dbReference type="HAMAP" id="MF_00489">
    <property type="entry name" value="UPF0178"/>
    <property type="match status" value="1"/>
</dbReference>
<protein>
    <recommendedName>
        <fullName evidence="2">UPF0178 protein SAMN02745206_00881</fullName>
    </recommendedName>
</protein>
<evidence type="ECO:0000313" key="4">
    <source>
        <dbReference type="Proteomes" id="UP000184076"/>
    </source>
</evidence>
<dbReference type="EMBL" id="FQVB01000007">
    <property type="protein sequence ID" value="SHE81199.1"/>
    <property type="molecule type" value="Genomic_DNA"/>
</dbReference>
<name>A0A1M4WIX3_9BACT</name>
<dbReference type="Pfam" id="PF02639">
    <property type="entry name" value="DUF188"/>
    <property type="match status" value="1"/>
</dbReference>
<dbReference type="CDD" id="cd18720">
    <property type="entry name" value="PIN_YqxD-like"/>
    <property type="match status" value="1"/>
</dbReference>
<dbReference type="PANTHER" id="PTHR35146:SF1">
    <property type="entry name" value="UPF0178 PROTEIN YAII"/>
    <property type="match status" value="1"/>
</dbReference>
<organism evidence="3 4">
    <name type="scientific">Desulfacinum infernum DSM 9756</name>
    <dbReference type="NCBI Taxonomy" id="1121391"/>
    <lineage>
        <taxon>Bacteria</taxon>
        <taxon>Pseudomonadati</taxon>
        <taxon>Thermodesulfobacteriota</taxon>
        <taxon>Syntrophobacteria</taxon>
        <taxon>Syntrophobacterales</taxon>
        <taxon>Syntrophobacteraceae</taxon>
        <taxon>Desulfacinum</taxon>
    </lineage>
</organism>
<dbReference type="RefSeq" id="WP_073037327.1">
    <property type="nucleotide sequence ID" value="NZ_FQVB01000007.1"/>
</dbReference>
<proteinExistence type="inferred from homology"/>
<evidence type="ECO:0000256" key="1">
    <source>
        <dbReference type="ARBA" id="ARBA00008522"/>
    </source>
</evidence>
<gene>
    <name evidence="3" type="ORF">SAMN02745206_00881</name>
</gene>
<evidence type="ECO:0000256" key="2">
    <source>
        <dbReference type="HAMAP-Rule" id="MF_00489"/>
    </source>
</evidence>
<reference evidence="4" key="1">
    <citation type="submission" date="2016-11" db="EMBL/GenBank/DDBJ databases">
        <authorList>
            <person name="Varghese N."/>
            <person name="Submissions S."/>
        </authorList>
    </citation>
    <scope>NUCLEOTIDE SEQUENCE [LARGE SCALE GENOMIC DNA]</scope>
    <source>
        <strain evidence="4">DSM 9756</strain>
    </source>
</reference>
<dbReference type="Proteomes" id="UP000184076">
    <property type="component" value="Unassembled WGS sequence"/>
</dbReference>
<accession>A0A1M4WIX3</accession>
<dbReference type="OrthoDB" id="9798918at2"/>
<dbReference type="InterPro" id="IPR003791">
    <property type="entry name" value="UPF0178"/>
</dbReference>
<sequence>MNIWIDADGCPGDIKEIVFRAAQRLRLPVFVVANRPLAVPRSSLVTMVRVSGDFDAADQAIAQRVAPGDLVITADVPLAAQVVDKGAVAIDPRGQSYTKENVGERLSIRNFLHDLRGAGLAQGGPGPLSESDRRRFASALDRALTRGLKAGGQNPS</sequence>
<dbReference type="PANTHER" id="PTHR35146">
    <property type="entry name" value="UPF0178 PROTEIN YAII"/>
    <property type="match status" value="1"/>
</dbReference>
<dbReference type="STRING" id="1121391.SAMN02745206_00881"/>
<comment type="similarity">
    <text evidence="1 2">Belongs to the UPF0178 family.</text>
</comment>
<dbReference type="NCBIfam" id="NF001095">
    <property type="entry name" value="PRK00124.1"/>
    <property type="match status" value="1"/>
</dbReference>
<dbReference type="AlphaFoldDB" id="A0A1M4WIX3"/>
<evidence type="ECO:0000313" key="3">
    <source>
        <dbReference type="EMBL" id="SHE81199.1"/>
    </source>
</evidence>
<keyword evidence="4" id="KW-1185">Reference proteome</keyword>